<dbReference type="Gramene" id="Kaladp0055s0082.1.v1.1">
    <property type="protein sequence ID" value="Kaladp0055s0082.1.v1.1.CDS.1"/>
    <property type="gene ID" value="Kaladp0055s0082.v1.1"/>
</dbReference>
<accession>A0A7N0ZYJ6</accession>
<feature type="compositionally biased region" description="Basic and acidic residues" evidence="1">
    <location>
        <begin position="152"/>
        <end position="164"/>
    </location>
</feature>
<organism evidence="3 4">
    <name type="scientific">Kalanchoe fedtschenkoi</name>
    <name type="common">Lavender scallops</name>
    <name type="synonym">South American air plant</name>
    <dbReference type="NCBI Taxonomy" id="63787"/>
    <lineage>
        <taxon>Eukaryota</taxon>
        <taxon>Viridiplantae</taxon>
        <taxon>Streptophyta</taxon>
        <taxon>Embryophyta</taxon>
        <taxon>Tracheophyta</taxon>
        <taxon>Spermatophyta</taxon>
        <taxon>Magnoliopsida</taxon>
        <taxon>eudicotyledons</taxon>
        <taxon>Gunneridae</taxon>
        <taxon>Pentapetalae</taxon>
        <taxon>Saxifragales</taxon>
        <taxon>Crassulaceae</taxon>
        <taxon>Kalanchoe</taxon>
    </lineage>
</organism>
<keyword evidence="4" id="KW-1185">Reference proteome</keyword>
<reference evidence="3" key="1">
    <citation type="submission" date="2021-01" db="UniProtKB">
        <authorList>
            <consortium name="EnsemblPlants"/>
        </authorList>
    </citation>
    <scope>IDENTIFICATION</scope>
</reference>
<evidence type="ECO:0000313" key="4">
    <source>
        <dbReference type="Proteomes" id="UP000594263"/>
    </source>
</evidence>
<name>A0A7N0ZYJ6_KALFE</name>
<dbReference type="OMA" id="DEGNQEH"/>
<dbReference type="PANTHER" id="PTHR34964">
    <property type="entry name" value="MEMBRANE LIPOPROTEIN-RELATED"/>
    <property type="match status" value="1"/>
</dbReference>
<sequence length="175" mass="19690">MESKKPPIDVRFYIVVGIFFVCIVGGGIFFAMFVFLPESPTWYATAGMVLVCIPWLFWDLTFIYTEVKTCRNARAMENNNNVGRVFHKTTLSQISRFTARERTSDDTALFPTWPANDRYVQSAGVADILEDDISQEQEDGNSYDDDDDDDDDGKKVESPTRGRASEIPLTSSASS</sequence>
<dbReference type="AlphaFoldDB" id="A0A7N0ZYJ6"/>
<feature type="transmembrane region" description="Helical" evidence="2">
    <location>
        <begin position="12"/>
        <end position="36"/>
    </location>
</feature>
<dbReference type="EnsemblPlants" id="Kaladp0055s0082.1.v1.1">
    <property type="protein sequence ID" value="Kaladp0055s0082.1.v1.1.CDS.1"/>
    <property type="gene ID" value="Kaladp0055s0082.v1.1"/>
</dbReference>
<feature type="transmembrane region" description="Helical" evidence="2">
    <location>
        <begin position="42"/>
        <end position="64"/>
    </location>
</feature>
<keyword evidence="2" id="KW-1133">Transmembrane helix</keyword>
<evidence type="ECO:0000256" key="2">
    <source>
        <dbReference type="SAM" id="Phobius"/>
    </source>
</evidence>
<protein>
    <submittedName>
        <fullName evidence="3">Uncharacterized protein</fullName>
    </submittedName>
</protein>
<keyword evidence="2" id="KW-0472">Membrane</keyword>
<proteinExistence type="predicted"/>
<dbReference type="PANTHER" id="PTHR34964:SF14">
    <property type="entry name" value="MEMBRANE LIPOPROTEIN"/>
    <property type="match status" value="1"/>
</dbReference>
<feature type="region of interest" description="Disordered" evidence="1">
    <location>
        <begin position="130"/>
        <end position="175"/>
    </location>
</feature>
<dbReference type="Proteomes" id="UP000594263">
    <property type="component" value="Unplaced"/>
</dbReference>
<keyword evidence="2" id="KW-0812">Transmembrane</keyword>
<evidence type="ECO:0000256" key="1">
    <source>
        <dbReference type="SAM" id="MobiDB-lite"/>
    </source>
</evidence>
<evidence type="ECO:0000313" key="3">
    <source>
        <dbReference type="EnsemblPlants" id="Kaladp0055s0082.1.v1.1.CDS.1"/>
    </source>
</evidence>
<feature type="compositionally biased region" description="Acidic residues" evidence="1">
    <location>
        <begin position="130"/>
        <end position="151"/>
    </location>
</feature>